<evidence type="ECO:0000256" key="6">
    <source>
        <dbReference type="ARBA" id="ARBA00022989"/>
    </source>
</evidence>
<evidence type="ECO:0000256" key="1">
    <source>
        <dbReference type="ARBA" id="ARBA00004141"/>
    </source>
</evidence>
<keyword evidence="9" id="KW-0732">Signal</keyword>
<comment type="subcellular location">
    <subcellularLocation>
        <location evidence="1">Membrane</location>
        <topology evidence="1">Multi-pass membrane protein</topology>
    </subcellularLocation>
</comment>
<keyword evidence="4" id="KW-0547">Nucleotide-binding</keyword>
<keyword evidence="3 8" id="KW-0812">Transmembrane</keyword>
<dbReference type="OrthoDB" id="66620at2759"/>
<feature type="transmembrane region" description="Helical" evidence="8">
    <location>
        <begin position="850"/>
        <end position="870"/>
    </location>
</feature>
<dbReference type="Pfam" id="PF01061">
    <property type="entry name" value="ABC2_membrane"/>
    <property type="match status" value="1"/>
</dbReference>
<proteinExistence type="predicted"/>
<gene>
    <name evidence="11" type="ORF">BQ2448_528</name>
</gene>
<dbReference type="InterPro" id="IPR017871">
    <property type="entry name" value="ABC_transporter-like_CS"/>
</dbReference>
<dbReference type="PANTHER" id="PTHR48041">
    <property type="entry name" value="ABC TRANSPORTER G FAMILY MEMBER 28"/>
    <property type="match status" value="1"/>
</dbReference>
<evidence type="ECO:0000256" key="2">
    <source>
        <dbReference type="ARBA" id="ARBA00022448"/>
    </source>
</evidence>
<name>A0A238F5R7_9BASI</name>
<dbReference type="Pfam" id="PF00005">
    <property type="entry name" value="ABC_tran"/>
    <property type="match status" value="1"/>
</dbReference>
<evidence type="ECO:0000313" key="11">
    <source>
        <dbReference type="EMBL" id="SCV68407.1"/>
    </source>
</evidence>
<dbReference type="InterPro" id="IPR043926">
    <property type="entry name" value="ABCG_dom"/>
</dbReference>
<keyword evidence="6 8" id="KW-1133">Transmembrane helix</keyword>
<feature type="transmembrane region" description="Helical" evidence="8">
    <location>
        <begin position="782"/>
        <end position="809"/>
    </location>
</feature>
<protein>
    <submittedName>
        <fullName evidence="11">BQ2448_528 protein</fullName>
    </submittedName>
</protein>
<dbReference type="SUPFAM" id="SSF52540">
    <property type="entry name" value="P-loop containing nucleoside triphosphate hydrolases"/>
    <property type="match status" value="1"/>
</dbReference>
<keyword evidence="12" id="KW-1185">Reference proteome</keyword>
<dbReference type="PROSITE" id="PS00211">
    <property type="entry name" value="ABC_TRANSPORTER_1"/>
    <property type="match status" value="1"/>
</dbReference>
<dbReference type="PANTHER" id="PTHR48041:SF139">
    <property type="entry name" value="PROTEIN SCARLET"/>
    <property type="match status" value="1"/>
</dbReference>
<dbReference type="GO" id="GO:0005524">
    <property type="term" value="F:ATP binding"/>
    <property type="evidence" value="ECO:0007669"/>
    <property type="project" value="UniProtKB-KW"/>
</dbReference>
<dbReference type="STRING" id="269621.A0A238F5R7"/>
<keyword evidence="2" id="KW-0813">Transport</keyword>
<reference evidence="12" key="1">
    <citation type="submission" date="2016-09" db="EMBL/GenBank/DDBJ databases">
        <authorList>
            <person name="Jeantristanb JTB J.-T."/>
            <person name="Ricardo R."/>
        </authorList>
    </citation>
    <scope>NUCLEOTIDE SEQUENCE [LARGE SCALE GENOMIC DNA]</scope>
</reference>
<evidence type="ECO:0000313" key="12">
    <source>
        <dbReference type="Proteomes" id="UP000198372"/>
    </source>
</evidence>
<dbReference type="InterPro" id="IPR050352">
    <property type="entry name" value="ABCG_transporters"/>
</dbReference>
<evidence type="ECO:0000256" key="3">
    <source>
        <dbReference type="ARBA" id="ARBA00022692"/>
    </source>
</evidence>
<dbReference type="GO" id="GO:0016887">
    <property type="term" value="F:ATP hydrolysis activity"/>
    <property type="evidence" value="ECO:0007669"/>
    <property type="project" value="InterPro"/>
</dbReference>
<dbReference type="Pfam" id="PF19055">
    <property type="entry name" value="ABC2_membrane_7"/>
    <property type="match status" value="1"/>
</dbReference>
<feature type="signal peptide" evidence="9">
    <location>
        <begin position="1"/>
        <end position="21"/>
    </location>
</feature>
<dbReference type="InterPro" id="IPR003593">
    <property type="entry name" value="AAA+_ATPase"/>
</dbReference>
<sequence>MTRSLLLRLGLVLAFVAVVSAQSSTCDNDGVFESSTNSCACPSGFGGANCSQLVCSNPIASSTSRGPFNIALAGASGSNGCAAQCTPGWSGPMCSIANSSSTCLIALTNSAGVSGQTFSTSAVYNDIVHNSGAYVWTEGFTYCDVVNPTLQAVFAGTTALVFQNSFDTADSLYAKSSVPTRGMHASLLYAASTGNTTLTEQFYCAADTCTQQNSTTNGKTTVTWQCANFKCRCIPGTQFCGTGALDLTVTIDGLNGGIEVTCDGDGPDCDFKQSVLQTIFGAQGLELNSCQHSECTRSSTIETLAAQRVNDSATAAAELSHGVIIGLAIVGAFVVALLGFLFWGCLVQRKARRGVTALADQDQGQDGAVGMRWSGLGYTLPQQRFGVLGQRRRAGRVILDNLTGEVQPGTLCAILGPTGAGKSTFVELLAGKRKNGVATGSIHLVLAQGTRSSKVQVGIVDQHDVLPATATVRECLHFAAELKMPETTTPSERKERVCEVLTLLGLIECADTLVGDTEHRGISGGERRRLSIGLELLATPSVLICDEPTSGLDSSAAKKVIQVLKDLTKGVTDVRTTVITTIHQPSSPMFNLFDQLILFGSSGRMLYCGDAHNASAYFAGRGDPVPYEWNPADHFLELAVAPLLQLGSGDTLTSEGHDEKRSSGDNPCFIDSPTASMHSKPQACALTQFEALAKRELRNLKRDNSLVVMHVGTAAILGVFIGGMYFQVDLTIGGFQSRVGSLFFLGSLIAFSSLSALSNFANYKSLFLRERANGYYSPVSWLASRLVFDLVPLRIIPILIVSSIVYWMVGLTPDATHFFKYLLLLVLYNMTTAVLNFLLAAVIIDTGNAILISSILNLAQMAFAGFFIHLDSIPAALRWIQWLCPLKYLLEALTVNGGSPLLWSLDFSVETALSLGRDCSFSEISGGLMIVDVLQGVKVSISAKVIMISLFGFNTNAYYRDVLVIAAFLIGFAAILTLAVVLKLREIR</sequence>
<accession>A0A238F5R7</accession>
<feature type="transmembrane region" description="Helical" evidence="8">
    <location>
        <begin position="740"/>
        <end position="761"/>
    </location>
</feature>
<dbReference type="Gene3D" id="3.40.50.300">
    <property type="entry name" value="P-loop containing nucleotide triphosphate hydrolases"/>
    <property type="match status" value="1"/>
</dbReference>
<evidence type="ECO:0000256" key="9">
    <source>
        <dbReference type="SAM" id="SignalP"/>
    </source>
</evidence>
<dbReference type="InterPro" id="IPR000742">
    <property type="entry name" value="EGF"/>
</dbReference>
<dbReference type="PROSITE" id="PS00022">
    <property type="entry name" value="EGF_1"/>
    <property type="match status" value="1"/>
</dbReference>
<dbReference type="Proteomes" id="UP000198372">
    <property type="component" value="Unassembled WGS sequence"/>
</dbReference>
<evidence type="ECO:0000256" key="7">
    <source>
        <dbReference type="ARBA" id="ARBA00023136"/>
    </source>
</evidence>
<evidence type="ECO:0000256" key="5">
    <source>
        <dbReference type="ARBA" id="ARBA00022840"/>
    </source>
</evidence>
<feature type="transmembrane region" description="Helical" evidence="8">
    <location>
        <begin position="706"/>
        <end position="728"/>
    </location>
</feature>
<evidence type="ECO:0000259" key="10">
    <source>
        <dbReference type="PROSITE" id="PS50893"/>
    </source>
</evidence>
<dbReference type="InterPro" id="IPR003439">
    <property type="entry name" value="ABC_transporter-like_ATP-bd"/>
</dbReference>
<dbReference type="InterPro" id="IPR013525">
    <property type="entry name" value="ABC2_TM"/>
</dbReference>
<dbReference type="PROSITE" id="PS50893">
    <property type="entry name" value="ABC_TRANSPORTER_2"/>
    <property type="match status" value="1"/>
</dbReference>
<dbReference type="EMBL" id="FMSP01000003">
    <property type="protein sequence ID" value="SCV68407.1"/>
    <property type="molecule type" value="Genomic_DNA"/>
</dbReference>
<keyword evidence="7 8" id="KW-0472">Membrane</keyword>
<feature type="transmembrane region" description="Helical" evidence="8">
    <location>
        <begin position="962"/>
        <end position="982"/>
    </location>
</feature>
<dbReference type="AlphaFoldDB" id="A0A238F5R7"/>
<evidence type="ECO:0000256" key="4">
    <source>
        <dbReference type="ARBA" id="ARBA00022741"/>
    </source>
</evidence>
<keyword evidence="5" id="KW-0067">ATP-binding</keyword>
<feature type="transmembrane region" description="Helical" evidence="8">
    <location>
        <begin position="821"/>
        <end position="843"/>
    </location>
</feature>
<dbReference type="InterPro" id="IPR027417">
    <property type="entry name" value="P-loop_NTPase"/>
</dbReference>
<dbReference type="PROSITE" id="PS01186">
    <property type="entry name" value="EGF_2"/>
    <property type="match status" value="1"/>
</dbReference>
<feature type="domain" description="ABC transporter" evidence="10">
    <location>
        <begin position="371"/>
        <end position="627"/>
    </location>
</feature>
<dbReference type="Gene3D" id="2.10.25.10">
    <property type="entry name" value="Laminin"/>
    <property type="match status" value="1"/>
</dbReference>
<dbReference type="SMART" id="SM00382">
    <property type="entry name" value="AAA"/>
    <property type="match status" value="1"/>
</dbReference>
<dbReference type="GO" id="GO:0140359">
    <property type="term" value="F:ABC-type transporter activity"/>
    <property type="evidence" value="ECO:0007669"/>
    <property type="project" value="InterPro"/>
</dbReference>
<feature type="chain" id="PRO_5012014438" evidence="9">
    <location>
        <begin position="22"/>
        <end position="988"/>
    </location>
</feature>
<dbReference type="GO" id="GO:0016020">
    <property type="term" value="C:membrane"/>
    <property type="evidence" value="ECO:0007669"/>
    <property type="project" value="UniProtKB-SubCell"/>
</dbReference>
<feature type="transmembrane region" description="Helical" evidence="8">
    <location>
        <begin position="322"/>
        <end position="343"/>
    </location>
</feature>
<evidence type="ECO:0000256" key="8">
    <source>
        <dbReference type="SAM" id="Phobius"/>
    </source>
</evidence>
<organism evidence="11 12">
    <name type="scientific">Microbotryum intermedium</name>
    <dbReference type="NCBI Taxonomy" id="269621"/>
    <lineage>
        <taxon>Eukaryota</taxon>
        <taxon>Fungi</taxon>
        <taxon>Dikarya</taxon>
        <taxon>Basidiomycota</taxon>
        <taxon>Pucciniomycotina</taxon>
        <taxon>Microbotryomycetes</taxon>
        <taxon>Microbotryales</taxon>
        <taxon>Microbotryaceae</taxon>
        <taxon>Microbotryum</taxon>
    </lineage>
</organism>